<dbReference type="EMBL" id="JALLBG020000130">
    <property type="protein sequence ID" value="KAL3762970.1"/>
    <property type="molecule type" value="Genomic_DNA"/>
</dbReference>
<evidence type="ECO:0000256" key="1">
    <source>
        <dbReference type="ARBA" id="ARBA00010396"/>
    </source>
</evidence>
<feature type="compositionally biased region" description="Acidic residues" evidence="5">
    <location>
        <begin position="192"/>
        <end position="212"/>
    </location>
</feature>
<gene>
    <name evidence="6" type="ORF">ACHAWU_001117</name>
</gene>
<dbReference type="Proteomes" id="UP001530293">
    <property type="component" value="Unassembled WGS sequence"/>
</dbReference>
<dbReference type="SUPFAM" id="SSF53335">
    <property type="entry name" value="S-adenosyl-L-methionine-dependent methyltransferases"/>
    <property type="match status" value="1"/>
</dbReference>
<evidence type="ECO:0000256" key="4">
    <source>
        <dbReference type="ARBA" id="ARBA00022691"/>
    </source>
</evidence>
<dbReference type="InterPro" id="IPR002903">
    <property type="entry name" value="RsmH"/>
</dbReference>
<sequence length="616" mass="68158">MAAAIAKCCANVSVARASRSIGNVIRALSPSPSGVVAFLPPSSHVVQLQRPRNNMNSISLQPSLPFGNRCCHIHSTTILMASKRNGGKSKKAKLKSINKSVPAVEGDDDAPDQIVATNENMNDIFKNKEQEEMSSEFTATFASEYHAPVMPTECVNALLQLGEWGDMLRARKERWRKKRSIIEAKRRRSLMYDDEDTEDDEDGEDEDDDTDDTQEKETQLSSTDLPSAANDSQQRPRLFIDGTLGGGGHSQALLQQLNAGDILIGCDVDPEALSTASTRLSEYLPTCEYILETNNDFVKPECGWEPERPMFIPVQSNFRDLVSILSKLRHPVTGRLLLGDRRDSDENSINGHDDCNDVKFPRGANGMLLDLGVSSHQINTSERGFAFMKDGPLDMRMSGNSHRSVLTAADICNEFDESTIIDILRTYGDEPRAKRIASAIVTSRPLHTTTDLVHAINSVTPTFARQKRAGLIATSARVFQALRIVVNEEDSALKEVLERVAPWVLARSRSHHATHMESSDDTIEGILAVLSYHSMEDKMTKRVMRDGKVDLFENGSLRRGVGDSLERDLWGNTIGEDTLLSNRPFEPLTKPKNASDEEVAANSRSRSATLRVAVRI</sequence>
<dbReference type="PANTHER" id="PTHR11265:SF0">
    <property type="entry name" value="12S RRNA N4-METHYLCYTIDINE METHYLTRANSFERASE"/>
    <property type="match status" value="1"/>
</dbReference>
<keyword evidence="3" id="KW-0808">Transferase</keyword>
<keyword evidence="4" id="KW-0949">S-adenosyl-L-methionine</keyword>
<evidence type="ECO:0000313" key="6">
    <source>
        <dbReference type="EMBL" id="KAL3762970.1"/>
    </source>
</evidence>
<evidence type="ECO:0000256" key="2">
    <source>
        <dbReference type="ARBA" id="ARBA00022603"/>
    </source>
</evidence>
<dbReference type="Pfam" id="PF01795">
    <property type="entry name" value="Methyltransf_5"/>
    <property type="match status" value="1"/>
</dbReference>
<dbReference type="PANTHER" id="PTHR11265">
    <property type="entry name" value="S-ADENOSYL-METHYLTRANSFERASE MRAW"/>
    <property type="match status" value="1"/>
</dbReference>
<dbReference type="Gene3D" id="1.10.150.170">
    <property type="entry name" value="Putative methyltransferase TM0872, insert domain"/>
    <property type="match status" value="1"/>
</dbReference>
<evidence type="ECO:0000256" key="5">
    <source>
        <dbReference type="SAM" id="MobiDB-lite"/>
    </source>
</evidence>
<protein>
    <submittedName>
        <fullName evidence="6">Uncharacterized protein</fullName>
    </submittedName>
</protein>
<dbReference type="GO" id="GO:0032259">
    <property type="term" value="P:methylation"/>
    <property type="evidence" value="ECO:0007669"/>
    <property type="project" value="UniProtKB-KW"/>
</dbReference>
<dbReference type="SUPFAM" id="SSF81799">
    <property type="entry name" value="Putative methyltransferase TM0872, insert domain"/>
    <property type="match status" value="1"/>
</dbReference>
<organism evidence="6 7">
    <name type="scientific">Discostella pseudostelligera</name>
    <dbReference type="NCBI Taxonomy" id="259834"/>
    <lineage>
        <taxon>Eukaryota</taxon>
        <taxon>Sar</taxon>
        <taxon>Stramenopiles</taxon>
        <taxon>Ochrophyta</taxon>
        <taxon>Bacillariophyta</taxon>
        <taxon>Coscinodiscophyceae</taxon>
        <taxon>Thalassiosirophycidae</taxon>
        <taxon>Stephanodiscales</taxon>
        <taxon>Stephanodiscaceae</taxon>
        <taxon>Discostella</taxon>
    </lineage>
</organism>
<dbReference type="InterPro" id="IPR023397">
    <property type="entry name" value="SAM-dep_MeTrfase_MraW_recog"/>
</dbReference>
<name>A0ABD3MFS5_9STRA</name>
<keyword evidence="2" id="KW-0489">Methyltransferase</keyword>
<keyword evidence="7" id="KW-1185">Reference proteome</keyword>
<dbReference type="Gene3D" id="3.40.50.150">
    <property type="entry name" value="Vaccinia Virus protein VP39"/>
    <property type="match status" value="1"/>
</dbReference>
<evidence type="ECO:0000313" key="7">
    <source>
        <dbReference type="Proteomes" id="UP001530293"/>
    </source>
</evidence>
<dbReference type="HAMAP" id="MF_01007">
    <property type="entry name" value="16SrRNA_methyltr_H"/>
    <property type="match status" value="1"/>
</dbReference>
<dbReference type="GO" id="GO:0008168">
    <property type="term" value="F:methyltransferase activity"/>
    <property type="evidence" value="ECO:0007669"/>
    <property type="project" value="UniProtKB-KW"/>
</dbReference>
<proteinExistence type="inferred from homology"/>
<evidence type="ECO:0000256" key="3">
    <source>
        <dbReference type="ARBA" id="ARBA00022679"/>
    </source>
</evidence>
<comment type="caution">
    <text evidence="6">The sequence shown here is derived from an EMBL/GenBank/DDBJ whole genome shotgun (WGS) entry which is preliminary data.</text>
</comment>
<dbReference type="InterPro" id="IPR029063">
    <property type="entry name" value="SAM-dependent_MTases_sf"/>
</dbReference>
<accession>A0ABD3MFS5</accession>
<reference evidence="6 7" key="1">
    <citation type="submission" date="2024-10" db="EMBL/GenBank/DDBJ databases">
        <title>Updated reference genomes for cyclostephanoid diatoms.</title>
        <authorList>
            <person name="Roberts W.R."/>
            <person name="Alverson A.J."/>
        </authorList>
    </citation>
    <scope>NUCLEOTIDE SEQUENCE [LARGE SCALE GENOMIC DNA]</scope>
    <source>
        <strain evidence="6 7">AJA232-27</strain>
    </source>
</reference>
<comment type="similarity">
    <text evidence="1">Belongs to the methyltransferase superfamily. RsmH family.</text>
</comment>
<dbReference type="AlphaFoldDB" id="A0ABD3MFS5"/>
<feature type="compositionally biased region" description="Polar residues" evidence="5">
    <location>
        <begin position="219"/>
        <end position="235"/>
    </location>
</feature>
<feature type="region of interest" description="Disordered" evidence="5">
    <location>
        <begin position="582"/>
        <end position="604"/>
    </location>
</feature>
<feature type="region of interest" description="Disordered" evidence="5">
    <location>
        <begin position="192"/>
        <end position="242"/>
    </location>
</feature>